<comment type="caution">
    <text evidence="1">The sequence shown here is derived from an EMBL/GenBank/DDBJ whole genome shotgun (WGS) entry which is preliminary data.</text>
</comment>
<proteinExistence type="predicted"/>
<accession>A0ABP4BUF5</accession>
<dbReference type="Proteomes" id="UP001501578">
    <property type="component" value="Unassembled WGS sequence"/>
</dbReference>
<evidence type="ECO:0000313" key="2">
    <source>
        <dbReference type="Proteomes" id="UP001501578"/>
    </source>
</evidence>
<sequence>MRRHRKDTYRRAFVTPVDSSHIADATVADRAVGSVLQTLSLIPDASILGVVRRRFDIELRIIVDTIGVMRVPHTHEAEVRRFMDTAMLGRDLDTGKDRGMPVGMRTA</sequence>
<dbReference type="EMBL" id="BAAAHQ010000062">
    <property type="protein sequence ID" value="GAA0953851.1"/>
    <property type="molecule type" value="Genomic_DNA"/>
</dbReference>
<protein>
    <submittedName>
        <fullName evidence="1">Uncharacterized protein</fullName>
    </submittedName>
</protein>
<keyword evidence="2" id="KW-1185">Reference proteome</keyword>
<gene>
    <name evidence="1" type="ORF">GCM10009560_77070</name>
</gene>
<name>A0ABP4BUF5_9ACTN</name>
<evidence type="ECO:0000313" key="1">
    <source>
        <dbReference type="EMBL" id="GAA0953851.1"/>
    </source>
</evidence>
<reference evidence="2" key="1">
    <citation type="journal article" date="2019" name="Int. J. Syst. Evol. Microbiol.">
        <title>The Global Catalogue of Microorganisms (GCM) 10K type strain sequencing project: providing services to taxonomists for standard genome sequencing and annotation.</title>
        <authorList>
            <consortium name="The Broad Institute Genomics Platform"/>
            <consortium name="The Broad Institute Genome Sequencing Center for Infectious Disease"/>
            <person name="Wu L."/>
            <person name="Ma J."/>
        </authorList>
    </citation>
    <scope>NUCLEOTIDE SEQUENCE [LARGE SCALE GENOMIC DNA]</scope>
    <source>
        <strain evidence="2">JCM 11136</strain>
    </source>
</reference>
<organism evidence="1 2">
    <name type="scientific">Nonomuraea longicatena</name>
    <dbReference type="NCBI Taxonomy" id="83682"/>
    <lineage>
        <taxon>Bacteria</taxon>
        <taxon>Bacillati</taxon>
        <taxon>Actinomycetota</taxon>
        <taxon>Actinomycetes</taxon>
        <taxon>Streptosporangiales</taxon>
        <taxon>Streptosporangiaceae</taxon>
        <taxon>Nonomuraea</taxon>
    </lineage>
</organism>